<name>A0A7W8FWZ0_9FIRM</name>
<dbReference type="PIRSF" id="PIRSF002849">
    <property type="entry name" value="AAA_ATPase_chaperone_MoxR_prd"/>
    <property type="match status" value="1"/>
</dbReference>
<dbReference type="InterPro" id="IPR041628">
    <property type="entry name" value="ChlI/MoxR_AAA_lid"/>
</dbReference>
<dbReference type="InterPro" id="IPR027417">
    <property type="entry name" value="P-loop_NTPase"/>
</dbReference>
<evidence type="ECO:0000259" key="2">
    <source>
        <dbReference type="Pfam" id="PF17863"/>
    </source>
</evidence>
<dbReference type="PANTHER" id="PTHR42759:SF5">
    <property type="entry name" value="METHANOL DEHYDROGENASE REGULATOR"/>
    <property type="match status" value="1"/>
</dbReference>
<dbReference type="PANTHER" id="PTHR42759">
    <property type="entry name" value="MOXR FAMILY PROTEIN"/>
    <property type="match status" value="1"/>
</dbReference>
<proteinExistence type="predicted"/>
<dbReference type="GO" id="GO:0016887">
    <property type="term" value="F:ATP hydrolysis activity"/>
    <property type="evidence" value="ECO:0007669"/>
    <property type="project" value="InterPro"/>
</dbReference>
<dbReference type="SUPFAM" id="SSF52540">
    <property type="entry name" value="P-loop containing nucleoside triphosphate hydrolases"/>
    <property type="match status" value="1"/>
</dbReference>
<dbReference type="InterPro" id="IPR050764">
    <property type="entry name" value="CbbQ/NirQ/NorQ/GpvN"/>
</dbReference>
<dbReference type="EMBL" id="JACHHD010000006">
    <property type="protein sequence ID" value="MBB5184748.1"/>
    <property type="molecule type" value="Genomic_DNA"/>
</dbReference>
<dbReference type="EC" id="3.6.3.-" evidence="3"/>
<evidence type="ECO:0000313" key="3">
    <source>
        <dbReference type="EMBL" id="MBB5184748.1"/>
    </source>
</evidence>
<reference evidence="3 4" key="1">
    <citation type="submission" date="2020-08" db="EMBL/GenBank/DDBJ databases">
        <title>Genomic Encyclopedia of Type Strains, Phase IV (KMG-IV): sequencing the most valuable type-strain genomes for metagenomic binning, comparative biology and taxonomic classification.</title>
        <authorList>
            <person name="Goeker M."/>
        </authorList>
    </citation>
    <scope>NUCLEOTIDE SEQUENCE [LARGE SCALE GENOMIC DNA]</scope>
    <source>
        <strain evidence="3 4">DSM 26963</strain>
    </source>
</reference>
<dbReference type="Pfam" id="PF07726">
    <property type="entry name" value="AAA_3"/>
    <property type="match status" value="1"/>
</dbReference>
<dbReference type="InterPro" id="IPR011703">
    <property type="entry name" value="ATPase_AAA-3"/>
</dbReference>
<accession>A0A7W8FWZ0</accession>
<dbReference type="Gene3D" id="1.10.8.80">
    <property type="entry name" value="Magnesium chelatase subunit I, C-Terminal domain"/>
    <property type="match status" value="1"/>
</dbReference>
<dbReference type="AlphaFoldDB" id="A0A7W8FWZ0"/>
<keyword evidence="3" id="KW-0378">Hydrolase</keyword>
<comment type="caution">
    <text evidence="3">The sequence shown here is derived from an EMBL/GenBank/DDBJ whole genome shotgun (WGS) entry which is preliminary data.</text>
</comment>
<gene>
    <name evidence="3" type="ORF">HNQ43_000791</name>
</gene>
<dbReference type="GO" id="GO:0005524">
    <property type="term" value="F:ATP binding"/>
    <property type="evidence" value="ECO:0007669"/>
    <property type="project" value="InterPro"/>
</dbReference>
<sequence length="312" mass="35334">MNTRNYFSPFLSNLQKIIFGKNEVIREILLAFLCQGHVLLKDFPGVGKTTLSLAFAKGLGLDFKRIQFTPDVMPTDLTGFSVLDRESKKFLYHPGVVFCNVLLVDEINRTSPKTQSALLEVMEEGKVTVDGITRSVPNPFFVIATQNPDQAIGTQALPEAQLDRFLVECSLGYPTYQDELKLAHELDSKPKIEKMPVSIDPWMIKAAHDEIQSIYMDSSIYEYIVHLVRKTRELDTIQMGASPRATMALVKCSKASAWIQGRDYVIPQDVQNQVPYILSHRLVLSAKAYTQKRTKENIIQELLETIKVKDHD</sequence>
<evidence type="ECO:0000313" key="4">
    <source>
        <dbReference type="Proteomes" id="UP000521313"/>
    </source>
</evidence>
<feature type="domain" description="ATPase AAA-3" evidence="1">
    <location>
        <begin position="37"/>
        <end position="167"/>
    </location>
</feature>
<dbReference type="Proteomes" id="UP000521313">
    <property type="component" value="Unassembled WGS sequence"/>
</dbReference>
<dbReference type="Gene3D" id="3.40.50.300">
    <property type="entry name" value="P-loop containing nucleotide triphosphate hydrolases"/>
    <property type="match status" value="1"/>
</dbReference>
<feature type="domain" description="ChlI/MoxR AAA lid" evidence="2">
    <location>
        <begin position="230"/>
        <end position="301"/>
    </location>
</feature>
<evidence type="ECO:0000259" key="1">
    <source>
        <dbReference type="Pfam" id="PF07726"/>
    </source>
</evidence>
<dbReference type="Pfam" id="PF17863">
    <property type="entry name" value="AAA_lid_2"/>
    <property type="match status" value="1"/>
</dbReference>
<protein>
    <submittedName>
        <fullName evidence="3">MoxR-like ATPase</fullName>
        <ecNumber evidence="3">3.6.3.-</ecNumber>
    </submittedName>
</protein>
<dbReference type="RefSeq" id="WP_183374991.1">
    <property type="nucleotide sequence ID" value="NZ_JACHHD010000006.1"/>
</dbReference>
<organism evidence="3 4">
    <name type="scientific">Faecalicoccus acidiformans</name>
    <dbReference type="NCBI Taxonomy" id="915173"/>
    <lineage>
        <taxon>Bacteria</taxon>
        <taxon>Bacillati</taxon>
        <taxon>Bacillota</taxon>
        <taxon>Erysipelotrichia</taxon>
        <taxon>Erysipelotrichales</taxon>
        <taxon>Erysipelotrichaceae</taxon>
        <taxon>Faecalicoccus</taxon>
    </lineage>
</organism>